<gene>
    <name evidence="2" type="ORF">SEVIR_2G254850v2</name>
</gene>
<proteinExistence type="predicted"/>
<evidence type="ECO:0000313" key="2">
    <source>
        <dbReference type="EMBL" id="TKW33675.1"/>
    </source>
</evidence>
<feature type="signal peptide" evidence="1">
    <location>
        <begin position="1"/>
        <end position="22"/>
    </location>
</feature>
<reference evidence="2" key="1">
    <citation type="submission" date="2019-03" db="EMBL/GenBank/DDBJ databases">
        <title>WGS assembly of Setaria viridis.</title>
        <authorList>
            <person name="Huang P."/>
            <person name="Jenkins J."/>
            <person name="Grimwood J."/>
            <person name="Barry K."/>
            <person name="Healey A."/>
            <person name="Mamidi S."/>
            <person name="Sreedasyam A."/>
            <person name="Shu S."/>
            <person name="Feldman M."/>
            <person name="Wu J."/>
            <person name="Yu Y."/>
            <person name="Chen C."/>
            <person name="Johnson J."/>
            <person name="Rokhsar D."/>
            <person name="Baxter I."/>
            <person name="Schmutz J."/>
            <person name="Brutnell T."/>
            <person name="Kellogg E."/>
        </authorList>
    </citation>
    <scope>NUCLEOTIDE SEQUENCE [LARGE SCALE GENOMIC DNA]</scope>
</reference>
<evidence type="ECO:0000313" key="3">
    <source>
        <dbReference type="Proteomes" id="UP000298652"/>
    </source>
</evidence>
<dbReference type="Gramene" id="TKW33675">
    <property type="protein sequence ID" value="TKW33675"/>
    <property type="gene ID" value="SEVIR_2G254850v2"/>
</dbReference>
<keyword evidence="1" id="KW-0732">Signal</keyword>
<dbReference type="AlphaFoldDB" id="A0A4U6VX02"/>
<keyword evidence="3" id="KW-1185">Reference proteome</keyword>
<accession>A0A4U6VX02</accession>
<protein>
    <submittedName>
        <fullName evidence="2">Uncharacterized protein</fullName>
    </submittedName>
</protein>
<feature type="chain" id="PRO_5020879866" evidence="1">
    <location>
        <begin position="23"/>
        <end position="44"/>
    </location>
</feature>
<dbReference type="Proteomes" id="UP000298652">
    <property type="component" value="Chromosome 2"/>
</dbReference>
<sequence length="44" mass="4567">MTAAPAVEAAVTVVVVVAAAAAAPQTARKRSHGLHICLQLWCRK</sequence>
<name>A0A4U6VX02_SETVI</name>
<organism evidence="2 3">
    <name type="scientific">Setaria viridis</name>
    <name type="common">Green bristlegrass</name>
    <name type="synonym">Setaria italica subsp. viridis</name>
    <dbReference type="NCBI Taxonomy" id="4556"/>
    <lineage>
        <taxon>Eukaryota</taxon>
        <taxon>Viridiplantae</taxon>
        <taxon>Streptophyta</taxon>
        <taxon>Embryophyta</taxon>
        <taxon>Tracheophyta</taxon>
        <taxon>Spermatophyta</taxon>
        <taxon>Magnoliopsida</taxon>
        <taxon>Liliopsida</taxon>
        <taxon>Poales</taxon>
        <taxon>Poaceae</taxon>
        <taxon>PACMAD clade</taxon>
        <taxon>Panicoideae</taxon>
        <taxon>Panicodae</taxon>
        <taxon>Paniceae</taxon>
        <taxon>Cenchrinae</taxon>
        <taxon>Setaria</taxon>
    </lineage>
</organism>
<dbReference type="EMBL" id="CM016553">
    <property type="protein sequence ID" value="TKW33675.1"/>
    <property type="molecule type" value="Genomic_DNA"/>
</dbReference>
<evidence type="ECO:0000256" key="1">
    <source>
        <dbReference type="SAM" id="SignalP"/>
    </source>
</evidence>